<dbReference type="InterPro" id="IPR029058">
    <property type="entry name" value="AB_hydrolase_fold"/>
</dbReference>
<proteinExistence type="predicted"/>
<dbReference type="InterPro" id="IPR050471">
    <property type="entry name" value="AB_hydrolase"/>
</dbReference>
<sequence>MQDLVPTLDRVRTPDGRLLRVECSGDPLGRPVFLLHGMPGSRVGPRPRSMFLYQRGVHMISYDRPGYGGSGRLPGRRVVDVAEDVTAIADALGVDRFAVVGRSGGGPHALACAARLPHRVTRAAALVTLAPRDAEGLDWYKGMSAFNVDEFRMAFKDPERFMAQLIPRSQAIRSDPAKLLEQIRHDLTADDRRIVSDNGIRSMLMRNYIEALRTSPYGWIDDALALAGPWGFDPADIRTPVRLWHGVQDVFSPPAHSSWLAARIPRATIVLEPDAAHFGALRALPDMLGWLLEDTPSREGSATSGEGSPSSFSVAHTASGSRSR</sequence>
<dbReference type="SUPFAM" id="SSF53474">
    <property type="entry name" value="alpha/beta-Hydrolases"/>
    <property type="match status" value="1"/>
</dbReference>
<dbReference type="GeneID" id="79933981"/>
<evidence type="ECO:0000256" key="1">
    <source>
        <dbReference type="SAM" id="MobiDB-lite"/>
    </source>
</evidence>
<feature type="compositionally biased region" description="Polar residues" evidence="1">
    <location>
        <begin position="298"/>
        <end position="324"/>
    </location>
</feature>
<dbReference type="PANTHER" id="PTHR43433">
    <property type="entry name" value="HYDROLASE, ALPHA/BETA FOLD FAMILY PROTEIN"/>
    <property type="match status" value="1"/>
</dbReference>
<evidence type="ECO:0000259" key="2">
    <source>
        <dbReference type="Pfam" id="PF00561"/>
    </source>
</evidence>
<dbReference type="Pfam" id="PF00561">
    <property type="entry name" value="Abhydrolase_1"/>
    <property type="match status" value="1"/>
</dbReference>
<feature type="region of interest" description="Disordered" evidence="1">
    <location>
        <begin position="295"/>
        <end position="324"/>
    </location>
</feature>
<dbReference type="EMBL" id="JACYXT010000003">
    <property type="protein sequence ID" value="MBD9723666.1"/>
    <property type="molecule type" value="Genomic_DNA"/>
</dbReference>
<comment type="caution">
    <text evidence="3">The sequence shown here is derived from an EMBL/GenBank/DDBJ whole genome shotgun (WGS) entry which is preliminary data.</text>
</comment>
<accession>A0A927L2B9</accession>
<name>A0A927L2B9_9ACTN</name>
<evidence type="ECO:0000313" key="3">
    <source>
        <dbReference type="EMBL" id="MBD9723666.1"/>
    </source>
</evidence>
<dbReference type="Proteomes" id="UP000661025">
    <property type="component" value="Unassembled WGS sequence"/>
</dbReference>
<dbReference type="GO" id="GO:0016787">
    <property type="term" value="F:hydrolase activity"/>
    <property type="evidence" value="ECO:0007669"/>
    <property type="project" value="UniProtKB-KW"/>
</dbReference>
<dbReference type="RefSeq" id="WP_086800977.1">
    <property type="nucleotide sequence ID" value="NZ_CP119182.1"/>
</dbReference>
<keyword evidence="3" id="KW-0378">Hydrolase</keyword>
<dbReference type="Gene3D" id="3.40.50.1820">
    <property type="entry name" value="alpha/beta hydrolase"/>
    <property type="match status" value="1"/>
</dbReference>
<evidence type="ECO:0000313" key="4">
    <source>
        <dbReference type="Proteomes" id="UP000661025"/>
    </source>
</evidence>
<protein>
    <submittedName>
        <fullName evidence="3">Alpha/beta fold hydrolase</fullName>
    </submittedName>
</protein>
<dbReference type="InterPro" id="IPR000073">
    <property type="entry name" value="AB_hydrolase_1"/>
</dbReference>
<reference evidence="3" key="1">
    <citation type="submission" date="2020-09" db="EMBL/GenBank/DDBJ databases">
        <title>Streptomyces canutascabiei sp. nov., which causes potato common scab and is distributed across the world.</title>
        <authorList>
            <person name="Nguyen H.P."/>
            <person name="Weisberg A.J."/>
            <person name="Chang J.H."/>
            <person name="Clarke C.R."/>
        </authorList>
    </citation>
    <scope>NUCLEOTIDE SEQUENCE</scope>
    <source>
        <strain evidence="3">ID-01-6.2a</strain>
    </source>
</reference>
<dbReference type="PANTHER" id="PTHR43433:SF10">
    <property type="entry name" value="AB HYDROLASE-1 DOMAIN-CONTAINING PROTEIN"/>
    <property type="match status" value="1"/>
</dbReference>
<organism evidence="3 4">
    <name type="scientific">Streptomyces caniscabiei</name>
    <dbReference type="NCBI Taxonomy" id="2746961"/>
    <lineage>
        <taxon>Bacteria</taxon>
        <taxon>Bacillati</taxon>
        <taxon>Actinomycetota</taxon>
        <taxon>Actinomycetes</taxon>
        <taxon>Kitasatosporales</taxon>
        <taxon>Streptomycetaceae</taxon>
        <taxon>Streptomyces</taxon>
    </lineage>
</organism>
<feature type="domain" description="AB hydrolase-1" evidence="2">
    <location>
        <begin position="31"/>
        <end position="279"/>
    </location>
</feature>
<dbReference type="AlphaFoldDB" id="A0A927L2B9"/>
<gene>
    <name evidence="3" type="ORF">IHE70_10525</name>
</gene>